<dbReference type="GO" id="GO:0006412">
    <property type="term" value="P:translation"/>
    <property type="evidence" value="ECO:0007669"/>
    <property type="project" value="InterPro"/>
</dbReference>
<dbReference type="Pfam" id="PF01158">
    <property type="entry name" value="Ribosomal_L36e"/>
    <property type="match status" value="1"/>
</dbReference>
<dbReference type="FunFam" id="1.10.10.1760:FF:000003">
    <property type="entry name" value="60S ribosomal protein L36"/>
    <property type="match status" value="1"/>
</dbReference>
<reference evidence="5" key="1">
    <citation type="submission" date="2021-01" db="EMBL/GenBank/DDBJ databases">
        <title>Metabolic potential, ecology and presence of endohyphal bacteria is reflected in genomic diversity of Mucoromycotina.</title>
        <authorList>
            <person name="Muszewska A."/>
            <person name="Okrasinska A."/>
            <person name="Steczkiewicz K."/>
            <person name="Drgas O."/>
            <person name="Orlowska M."/>
            <person name="Perlinska-Lenart U."/>
            <person name="Aleksandrzak-Piekarczyk T."/>
            <person name="Szatraj K."/>
            <person name="Zielenkiewicz U."/>
            <person name="Pilsyk S."/>
            <person name="Malc E."/>
            <person name="Mieczkowski P."/>
            <person name="Kruszewska J.S."/>
            <person name="Biernat P."/>
            <person name="Pawlowska J."/>
        </authorList>
    </citation>
    <scope>NUCLEOTIDE SEQUENCE</scope>
    <source>
        <strain evidence="5">WA0000018081</strain>
    </source>
</reference>
<gene>
    <name evidence="5" type="ORF">INT48_009221</name>
</gene>
<dbReference type="AlphaFoldDB" id="A0A8H7SN80"/>
<evidence type="ECO:0000313" key="5">
    <source>
        <dbReference type="EMBL" id="KAG2233095.1"/>
    </source>
</evidence>
<dbReference type="InterPro" id="IPR000509">
    <property type="entry name" value="Ribosomal_eL36"/>
</dbReference>
<evidence type="ECO:0000256" key="2">
    <source>
        <dbReference type="ARBA" id="ARBA00022980"/>
    </source>
</evidence>
<comment type="caution">
    <text evidence="5">The sequence shown here is derived from an EMBL/GenBank/DDBJ whole genome shotgun (WGS) entry which is preliminary data.</text>
</comment>
<proteinExistence type="inferred from homology"/>
<dbReference type="Proteomes" id="UP000613177">
    <property type="component" value="Unassembled WGS sequence"/>
</dbReference>
<dbReference type="InterPro" id="IPR038097">
    <property type="entry name" value="Ribosomal_eL36_sf"/>
</dbReference>
<organism evidence="5 6">
    <name type="scientific">Thamnidium elegans</name>
    <dbReference type="NCBI Taxonomy" id="101142"/>
    <lineage>
        <taxon>Eukaryota</taxon>
        <taxon>Fungi</taxon>
        <taxon>Fungi incertae sedis</taxon>
        <taxon>Mucoromycota</taxon>
        <taxon>Mucoromycotina</taxon>
        <taxon>Mucoromycetes</taxon>
        <taxon>Mucorales</taxon>
        <taxon>Mucorineae</taxon>
        <taxon>Mucoraceae</taxon>
        <taxon>Thamnidium</taxon>
    </lineage>
</organism>
<protein>
    <recommendedName>
        <fullName evidence="4">60S ribosomal protein L36</fullName>
    </recommendedName>
</protein>
<evidence type="ECO:0000256" key="3">
    <source>
        <dbReference type="ARBA" id="ARBA00023274"/>
    </source>
</evidence>
<feature type="non-terminal residue" evidence="5">
    <location>
        <position position="115"/>
    </location>
</feature>
<accession>A0A8H7SN80</accession>
<keyword evidence="6" id="KW-1185">Reference proteome</keyword>
<keyword evidence="3 4" id="KW-0687">Ribonucleoprotein</keyword>
<name>A0A8H7SN80_9FUNG</name>
<dbReference type="GO" id="GO:0003735">
    <property type="term" value="F:structural constituent of ribosome"/>
    <property type="evidence" value="ECO:0007669"/>
    <property type="project" value="InterPro"/>
</dbReference>
<dbReference type="GO" id="GO:1990904">
    <property type="term" value="C:ribonucleoprotein complex"/>
    <property type="evidence" value="ECO:0007669"/>
    <property type="project" value="UniProtKB-KW"/>
</dbReference>
<sequence>KFKYEIKSSSLYSLIEMAASGIAVGINKGHIVTKRVLKAKPSNKIGASSNRTTFVRSIIREVAGFAPYERRLMELIKNSKDKRARKLCKSKLGTFLRAKKKIEELQGAIASSRRA</sequence>
<dbReference type="Gene3D" id="1.10.10.1760">
    <property type="entry name" value="60S ribosomal protein L36"/>
    <property type="match status" value="1"/>
</dbReference>
<evidence type="ECO:0000256" key="1">
    <source>
        <dbReference type="ARBA" id="ARBA00006509"/>
    </source>
</evidence>
<keyword evidence="2 4" id="KW-0689">Ribosomal protein</keyword>
<comment type="similarity">
    <text evidence="1 4">Belongs to the eukaryotic ribosomal protein eL36 family.</text>
</comment>
<dbReference type="EMBL" id="JAEPRE010000090">
    <property type="protein sequence ID" value="KAG2233095.1"/>
    <property type="molecule type" value="Genomic_DNA"/>
</dbReference>
<evidence type="ECO:0000313" key="6">
    <source>
        <dbReference type="Proteomes" id="UP000613177"/>
    </source>
</evidence>
<dbReference type="PANTHER" id="PTHR10114">
    <property type="entry name" value="60S RIBOSOMAL PROTEIN L36"/>
    <property type="match status" value="1"/>
</dbReference>
<evidence type="ECO:0000256" key="4">
    <source>
        <dbReference type="RuleBase" id="RU000665"/>
    </source>
</evidence>
<dbReference type="GO" id="GO:0005840">
    <property type="term" value="C:ribosome"/>
    <property type="evidence" value="ECO:0007669"/>
    <property type="project" value="UniProtKB-KW"/>
</dbReference>
<dbReference type="PROSITE" id="PS01190">
    <property type="entry name" value="RIBOSOMAL_L36E"/>
    <property type="match status" value="1"/>
</dbReference>